<keyword evidence="3" id="KW-1185">Reference proteome</keyword>
<evidence type="ECO:0000313" key="3">
    <source>
        <dbReference type="Proteomes" id="UP000239522"/>
    </source>
</evidence>
<organism evidence="2 3">
    <name type="scientific">Polaribacter filamentus</name>
    <dbReference type="NCBI Taxonomy" id="53483"/>
    <lineage>
        <taxon>Bacteria</taxon>
        <taxon>Pseudomonadati</taxon>
        <taxon>Bacteroidota</taxon>
        <taxon>Flavobacteriia</taxon>
        <taxon>Flavobacteriales</taxon>
        <taxon>Flavobacteriaceae</taxon>
    </lineage>
</organism>
<dbReference type="InterPro" id="IPR006827">
    <property type="entry name" value="Lant_deHydtase_N"/>
</dbReference>
<evidence type="ECO:0000259" key="1">
    <source>
        <dbReference type="Pfam" id="PF04738"/>
    </source>
</evidence>
<dbReference type="AlphaFoldDB" id="A0A2S7L0A4"/>
<feature type="domain" description="Lantibiotic dehydratase N-terminal" evidence="1">
    <location>
        <begin position="46"/>
        <end position="696"/>
    </location>
</feature>
<dbReference type="Pfam" id="PF04738">
    <property type="entry name" value="Lant_dehydr_N"/>
    <property type="match status" value="1"/>
</dbReference>
<dbReference type="OrthoDB" id="1273722at2"/>
<name>A0A2S7L0A4_9FLAO</name>
<reference evidence="2 3" key="1">
    <citation type="submission" date="2016-11" db="EMBL/GenBank/DDBJ databases">
        <title>Trade-off between light-utilization and light-protection in marine flavobacteria.</title>
        <authorList>
            <person name="Kumagai Y."/>
        </authorList>
    </citation>
    <scope>NUCLEOTIDE SEQUENCE [LARGE SCALE GENOMIC DNA]</scope>
    <source>
        <strain evidence="2 3">ATCC 700397</strain>
    </source>
</reference>
<proteinExistence type="predicted"/>
<accession>A0A2S7L0A4</accession>
<dbReference type="EMBL" id="MQUA01000013">
    <property type="protein sequence ID" value="PQB08345.1"/>
    <property type="molecule type" value="Genomic_DNA"/>
</dbReference>
<gene>
    <name evidence="2" type="ORF">BST83_15335</name>
</gene>
<dbReference type="Proteomes" id="UP000239522">
    <property type="component" value="Unassembled WGS sequence"/>
</dbReference>
<protein>
    <recommendedName>
        <fullName evidence="1">Lantibiotic dehydratase N-terminal domain-containing protein</fullName>
    </recommendedName>
</protein>
<sequence length="739" mass="85906">MKKSKNPYYFLENYCLRTPALPINFCKNIFSAEKNRFELLKNIWENEVFKEAVFLASPYLHQELCTSFKESMVSISKKGELDYTLLKYAIRTATRCTPFGLFAGVSTGNFNKTSQIELKAIEHYKRITKYDTNYIASLYNHFLTNPMLKKQLLFFPNSTLYKVANQYRTIEYQLERAKRSYSIEAVENTPYIEKVLKEAKKGKTIHQLANEIIADDVSIEDANEFIESLIENQILVSELELNVTGSDSLNLLIKKIGSLKNTKQSNSPLKLLQNHLTVIDKKIGNTSIPYHNCFTSMKELGIPFEEKYVFQTDLFVKTSTNTLAIKHGYTLKKVLPLLNKLSPLTPNKKLEQFKKAFLERYETREMPLVHVLDIELGIGYIQHQAVSDTTPFLEDILPPNKVNTEETIVWNEIDTIIYKKLLDTEKNNQFIIEFKDTDLEHIELDWKHVPDTLSAFTEVLKIDYQERLVVNGLSANAGNLLARFSYGDAQLLEHLKQITNLEQQMQPDKIIAEIAHLPEARTGNVLKRPHLREYEIPYLAKSTLPLSQQITINDLWVSIQNNRIILTSKRLNKEILPRLTNAHNYESKALPIYHFLCDLQSQNKKTYLGFSWPRLADDHPFLPRVVYKETILSKAKWHLRTLEIKALMAHYDNEVLLLSAIEKWRKLFQVPKYVQLVEGDNALLIDLEHFYSIQLLLASIKNKKQCVLEEFLFTEDTIVNRKSERFTNECIITLYNQEK</sequence>
<evidence type="ECO:0000313" key="2">
    <source>
        <dbReference type="EMBL" id="PQB08345.1"/>
    </source>
</evidence>
<comment type="caution">
    <text evidence="2">The sequence shown here is derived from an EMBL/GenBank/DDBJ whole genome shotgun (WGS) entry which is preliminary data.</text>
</comment>
<dbReference type="RefSeq" id="WP_104810547.1">
    <property type="nucleotide sequence ID" value="NZ_MQUA01000013.1"/>
</dbReference>